<evidence type="ECO:0000259" key="5">
    <source>
        <dbReference type="PROSITE" id="PS50977"/>
    </source>
</evidence>
<proteinExistence type="predicted"/>
<dbReference type="GO" id="GO:0003677">
    <property type="term" value="F:DNA binding"/>
    <property type="evidence" value="ECO:0007669"/>
    <property type="project" value="UniProtKB-UniRule"/>
</dbReference>
<dbReference type="Pfam" id="PF00440">
    <property type="entry name" value="TetR_N"/>
    <property type="match status" value="1"/>
</dbReference>
<dbReference type="Proteomes" id="UP000317909">
    <property type="component" value="Chromosome"/>
</dbReference>
<name>A0A517U551_9BACT</name>
<feature type="DNA-binding region" description="H-T-H motif" evidence="4">
    <location>
        <begin position="26"/>
        <end position="45"/>
    </location>
</feature>
<evidence type="ECO:0000256" key="4">
    <source>
        <dbReference type="PROSITE-ProRule" id="PRU00335"/>
    </source>
</evidence>
<keyword evidence="3" id="KW-0804">Transcription</keyword>
<dbReference type="InterPro" id="IPR054156">
    <property type="entry name" value="YxaF_TetR_C"/>
</dbReference>
<dbReference type="InterPro" id="IPR009057">
    <property type="entry name" value="Homeodomain-like_sf"/>
</dbReference>
<dbReference type="OrthoDB" id="116240at2"/>
<dbReference type="SUPFAM" id="SSF46689">
    <property type="entry name" value="Homeodomain-like"/>
    <property type="match status" value="1"/>
</dbReference>
<evidence type="ECO:0000256" key="1">
    <source>
        <dbReference type="ARBA" id="ARBA00023015"/>
    </source>
</evidence>
<evidence type="ECO:0000313" key="7">
    <source>
        <dbReference type="Proteomes" id="UP000317909"/>
    </source>
</evidence>
<dbReference type="PRINTS" id="PR00455">
    <property type="entry name" value="HTHTETR"/>
</dbReference>
<dbReference type="Gene3D" id="1.10.357.10">
    <property type="entry name" value="Tetracycline Repressor, domain 2"/>
    <property type="match status" value="1"/>
</dbReference>
<gene>
    <name evidence="6" type="primary">yjdC_3</name>
    <name evidence="6" type="ORF">I41_49320</name>
</gene>
<protein>
    <submittedName>
        <fullName evidence="6">HTH-type transcriptional regulator YjdC</fullName>
    </submittedName>
</protein>
<evidence type="ECO:0000256" key="3">
    <source>
        <dbReference type="ARBA" id="ARBA00023163"/>
    </source>
</evidence>
<evidence type="ECO:0000313" key="6">
    <source>
        <dbReference type="EMBL" id="QDT75690.1"/>
    </source>
</evidence>
<keyword evidence="2 4" id="KW-0238">DNA-binding</keyword>
<dbReference type="Pfam" id="PF21993">
    <property type="entry name" value="TetR_C_13_2"/>
    <property type="match status" value="1"/>
</dbReference>
<dbReference type="KEGG" id="llh:I41_49320"/>
<dbReference type="InterPro" id="IPR036271">
    <property type="entry name" value="Tet_transcr_reg_TetR-rel_C_sf"/>
</dbReference>
<dbReference type="InterPro" id="IPR001647">
    <property type="entry name" value="HTH_TetR"/>
</dbReference>
<sequence length="192" mass="21292">MTTSTRQRLVESAVRRFYRDGFRSVGIDQVLADVGISKTAFYKHFESKEDLMLAALELQNCWLQDTFRNMIQERGGLTAVGQLHAVLDVVEHIIESDDFQGCIFVNVAMEFPLPHEPAHVAASQSKQAIEDILYAIAVEAGADEPRSLAQELCLIMEGAYVTRHVSGNKNTVNIARRIANLAISSRCPDSPS</sequence>
<keyword evidence="7" id="KW-1185">Reference proteome</keyword>
<dbReference type="PROSITE" id="PS50977">
    <property type="entry name" value="HTH_TETR_2"/>
    <property type="match status" value="1"/>
</dbReference>
<keyword evidence="1" id="KW-0805">Transcription regulation</keyword>
<dbReference type="EMBL" id="CP036339">
    <property type="protein sequence ID" value="QDT75690.1"/>
    <property type="molecule type" value="Genomic_DNA"/>
</dbReference>
<organism evidence="6 7">
    <name type="scientific">Lacipirellula limnantheis</name>
    <dbReference type="NCBI Taxonomy" id="2528024"/>
    <lineage>
        <taxon>Bacteria</taxon>
        <taxon>Pseudomonadati</taxon>
        <taxon>Planctomycetota</taxon>
        <taxon>Planctomycetia</taxon>
        <taxon>Pirellulales</taxon>
        <taxon>Lacipirellulaceae</taxon>
        <taxon>Lacipirellula</taxon>
    </lineage>
</organism>
<dbReference type="AlphaFoldDB" id="A0A517U551"/>
<dbReference type="SUPFAM" id="SSF48498">
    <property type="entry name" value="Tetracyclin repressor-like, C-terminal domain"/>
    <property type="match status" value="1"/>
</dbReference>
<dbReference type="PANTHER" id="PTHR47506">
    <property type="entry name" value="TRANSCRIPTIONAL REGULATORY PROTEIN"/>
    <property type="match status" value="1"/>
</dbReference>
<dbReference type="PANTHER" id="PTHR47506:SF1">
    <property type="entry name" value="HTH-TYPE TRANSCRIPTIONAL REGULATOR YJDC"/>
    <property type="match status" value="1"/>
</dbReference>
<feature type="domain" description="HTH tetR-type" evidence="5">
    <location>
        <begin position="3"/>
        <end position="63"/>
    </location>
</feature>
<reference evidence="6 7" key="1">
    <citation type="submission" date="2019-02" db="EMBL/GenBank/DDBJ databases">
        <title>Deep-cultivation of Planctomycetes and their phenomic and genomic characterization uncovers novel biology.</title>
        <authorList>
            <person name="Wiegand S."/>
            <person name="Jogler M."/>
            <person name="Boedeker C."/>
            <person name="Pinto D."/>
            <person name="Vollmers J."/>
            <person name="Rivas-Marin E."/>
            <person name="Kohn T."/>
            <person name="Peeters S.H."/>
            <person name="Heuer A."/>
            <person name="Rast P."/>
            <person name="Oberbeckmann S."/>
            <person name="Bunk B."/>
            <person name="Jeske O."/>
            <person name="Meyerdierks A."/>
            <person name="Storesund J.E."/>
            <person name="Kallscheuer N."/>
            <person name="Luecker S."/>
            <person name="Lage O.M."/>
            <person name="Pohl T."/>
            <person name="Merkel B.J."/>
            <person name="Hornburger P."/>
            <person name="Mueller R.-W."/>
            <person name="Bruemmer F."/>
            <person name="Labrenz M."/>
            <person name="Spormann A.M."/>
            <person name="Op den Camp H."/>
            <person name="Overmann J."/>
            <person name="Amann R."/>
            <person name="Jetten M.S.M."/>
            <person name="Mascher T."/>
            <person name="Medema M.H."/>
            <person name="Devos D.P."/>
            <person name="Kaster A.-K."/>
            <person name="Ovreas L."/>
            <person name="Rohde M."/>
            <person name="Galperin M.Y."/>
            <person name="Jogler C."/>
        </authorList>
    </citation>
    <scope>NUCLEOTIDE SEQUENCE [LARGE SCALE GENOMIC DNA]</scope>
    <source>
        <strain evidence="6 7">I41</strain>
    </source>
</reference>
<evidence type="ECO:0000256" key="2">
    <source>
        <dbReference type="ARBA" id="ARBA00023125"/>
    </source>
</evidence>
<dbReference type="RefSeq" id="WP_145435472.1">
    <property type="nucleotide sequence ID" value="NZ_CP036339.1"/>
</dbReference>
<accession>A0A517U551</accession>